<organism evidence="3 4">
    <name type="scientific">Symmachiella dynata</name>
    <dbReference type="NCBI Taxonomy" id="2527995"/>
    <lineage>
        <taxon>Bacteria</taxon>
        <taxon>Pseudomonadati</taxon>
        <taxon>Planctomycetota</taxon>
        <taxon>Planctomycetia</taxon>
        <taxon>Planctomycetales</taxon>
        <taxon>Planctomycetaceae</taxon>
        <taxon>Symmachiella</taxon>
    </lineage>
</organism>
<feature type="coiled-coil region" evidence="1">
    <location>
        <begin position="37"/>
        <end position="110"/>
    </location>
</feature>
<dbReference type="Proteomes" id="UP000319383">
    <property type="component" value="Chromosome"/>
</dbReference>
<dbReference type="EMBL" id="CP036276">
    <property type="protein sequence ID" value="QDU43191.1"/>
    <property type="molecule type" value="Genomic_DNA"/>
</dbReference>
<dbReference type="RefSeq" id="WP_145375321.1">
    <property type="nucleotide sequence ID" value="NZ_CAXBED010000315.1"/>
</dbReference>
<gene>
    <name evidence="3" type="ORF">Mal52_16630</name>
</gene>
<evidence type="ECO:0000256" key="2">
    <source>
        <dbReference type="SAM" id="SignalP"/>
    </source>
</evidence>
<dbReference type="AlphaFoldDB" id="A0A517ZL27"/>
<protein>
    <recommendedName>
        <fullName evidence="5">Chromosome partition protein Smc</fullName>
    </recommendedName>
</protein>
<evidence type="ECO:0008006" key="5">
    <source>
        <dbReference type="Google" id="ProtNLM"/>
    </source>
</evidence>
<keyword evidence="2" id="KW-0732">Signal</keyword>
<proteinExistence type="predicted"/>
<keyword evidence="1" id="KW-0175">Coiled coil</keyword>
<reference evidence="3 4" key="1">
    <citation type="submission" date="2019-02" db="EMBL/GenBank/DDBJ databases">
        <title>Deep-cultivation of Planctomycetes and their phenomic and genomic characterization uncovers novel biology.</title>
        <authorList>
            <person name="Wiegand S."/>
            <person name="Jogler M."/>
            <person name="Boedeker C."/>
            <person name="Pinto D."/>
            <person name="Vollmers J."/>
            <person name="Rivas-Marin E."/>
            <person name="Kohn T."/>
            <person name="Peeters S.H."/>
            <person name="Heuer A."/>
            <person name="Rast P."/>
            <person name="Oberbeckmann S."/>
            <person name="Bunk B."/>
            <person name="Jeske O."/>
            <person name="Meyerdierks A."/>
            <person name="Storesund J.E."/>
            <person name="Kallscheuer N."/>
            <person name="Luecker S."/>
            <person name="Lage O.M."/>
            <person name="Pohl T."/>
            <person name="Merkel B.J."/>
            <person name="Hornburger P."/>
            <person name="Mueller R.-W."/>
            <person name="Bruemmer F."/>
            <person name="Labrenz M."/>
            <person name="Spormann A.M."/>
            <person name="Op den Camp H."/>
            <person name="Overmann J."/>
            <person name="Amann R."/>
            <person name="Jetten M.S.M."/>
            <person name="Mascher T."/>
            <person name="Medema M.H."/>
            <person name="Devos D.P."/>
            <person name="Kaster A.-K."/>
            <person name="Ovreas L."/>
            <person name="Rohde M."/>
            <person name="Galperin M.Y."/>
            <person name="Jogler C."/>
        </authorList>
    </citation>
    <scope>NUCLEOTIDE SEQUENCE [LARGE SCALE GENOMIC DNA]</scope>
    <source>
        <strain evidence="3 4">Mal52</strain>
    </source>
</reference>
<sequence precursor="true">MSFVGKLLVVLQVVLSVCFMAFAGAVFATHTNWKQENAATQAKLDSKTSQMTALQNRYEQLDAETEKLTAELEKERDTLVAEVQNLTNENNQYKARQNDHENHANVAQEQTRIALKHAENRTNEAVTLRKENKQITDSRHEELKERLRLEVALTAEKEKTALLNETLKNQLRDIAQLKSALRRAGLSDTPGPIAQAPPQDVDGRVKRVKKNRRGTVDLVEVNIGSDDGLIKGHTLTVYRGGKYLGELRIVETSTDMAVAEVLSTAKIGLIQEGDNVTTKL</sequence>
<evidence type="ECO:0000256" key="1">
    <source>
        <dbReference type="SAM" id="Coils"/>
    </source>
</evidence>
<dbReference type="KEGG" id="sdyn:Mal52_16630"/>
<feature type="chain" id="PRO_5021993132" description="Chromosome partition protein Smc" evidence="2">
    <location>
        <begin position="24"/>
        <end position="280"/>
    </location>
</feature>
<keyword evidence="4" id="KW-1185">Reference proteome</keyword>
<accession>A0A517ZL27</accession>
<evidence type="ECO:0000313" key="3">
    <source>
        <dbReference type="EMBL" id="QDU43191.1"/>
    </source>
</evidence>
<evidence type="ECO:0000313" key="4">
    <source>
        <dbReference type="Proteomes" id="UP000319383"/>
    </source>
</evidence>
<feature type="signal peptide" evidence="2">
    <location>
        <begin position="1"/>
        <end position="23"/>
    </location>
</feature>
<name>A0A517ZL27_9PLAN</name>